<feature type="compositionally biased region" description="Polar residues" evidence="6">
    <location>
        <begin position="111"/>
        <end position="127"/>
    </location>
</feature>
<dbReference type="InterPro" id="IPR028209">
    <property type="entry name" value="LAMTOR1/MEH1"/>
</dbReference>
<dbReference type="GO" id="GO:0016197">
    <property type="term" value="P:endosomal transport"/>
    <property type="evidence" value="ECO:0007669"/>
    <property type="project" value="InterPro"/>
</dbReference>
<keyword evidence="4" id="KW-0564">Palmitate</keyword>
<dbReference type="GO" id="GO:0001919">
    <property type="term" value="P:regulation of receptor recycling"/>
    <property type="evidence" value="ECO:0007669"/>
    <property type="project" value="InterPro"/>
</dbReference>
<keyword evidence="5" id="KW-0449">Lipoprotein</keyword>
<evidence type="ECO:0000256" key="3">
    <source>
        <dbReference type="ARBA" id="ARBA00023136"/>
    </source>
</evidence>
<evidence type="ECO:0000256" key="4">
    <source>
        <dbReference type="ARBA" id="ARBA00023139"/>
    </source>
</evidence>
<dbReference type="Pfam" id="PF15454">
    <property type="entry name" value="LAMTOR"/>
    <property type="match status" value="1"/>
</dbReference>
<dbReference type="InParanoid" id="A0A2J6TRR8"/>
<evidence type="ECO:0000256" key="1">
    <source>
        <dbReference type="ARBA" id="ARBA00004308"/>
    </source>
</evidence>
<dbReference type="SMART" id="SM01262">
    <property type="entry name" value="LAMTOR"/>
    <property type="match status" value="1"/>
</dbReference>
<feature type="region of interest" description="Disordered" evidence="6">
    <location>
        <begin position="111"/>
        <end position="134"/>
    </location>
</feature>
<organism evidence="7 8">
    <name type="scientific">Hyaloscypha bicolor E</name>
    <dbReference type="NCBI Taxonomy" id="1095630"/>
    <lineage>
        <taxon>Eukaryota</taxon>
        <taxon>Fungi</taxon>
        <taxon>Dikarya</taxon>
        <taxon>Ascomycota</taxon>
        <taxon>Pezizomycotina</taxon>
        <taxon>Leotiomycetes</taxon>
        <taxon>Helotiales</taxon>
        <taxon>Hyaloscyphaceae</taxon>
        <taxon>Hyaloscypha</taxon>
        <taxon>Hyaloscypha bicolor</taxon>
    </lineage>
</organism>
<evidence type="ECO:0000256" key="5">
    <source>
        <dbReference type="ARBA" id="ARBA00023288"/>
    </source>
</evidence>
<comment type="subcellular location">
    <subcellularLocation>
        <location evidence="1">Endomembrane system</location>
    </subcellularLocation>
</comment>
<dbReference type="GO" id="GO:0071230">
    <property type="term" value="P:cellular response to amino acid stimulus"/>
    <property type="evidence" value="ECO:0007669"/>
    <property type="project" value="InterPro"/>
</dbReference>
<dbReference type="GO" id="GO:0031902">
    <property type="term" value="C:late endosome membrane"/>
    <property type="evidence" value="ECO:0007669"/>
    <property type="project" value="InterPro"/>
</dbReference>
<dbReference type="EMBL" id="KZ613746">
    <property type="protein sequence ID" value="PMD65715.1"/>
    <property type="molecule type" value="Genomic_DNA"/>
</dbReference>
<keyword evidence="3" id="KW-0472">Membrane</keyword>
<dbReference type="AlphaFoldDB" id="A0A2J6TRR8"/>
<gene>
    <name evidence="7" type="ORF">K444DRAFT_608286</name>
</gene>
<dbReference type="GO" id="GO:0032008">
    <property type="term" value="P:positive regulation of TOR signaling"/>
    <property type="evidence" value="ECO:0007669"/>
    <property type="project" value="InterPro"/>
</dbReference>
<proteinExistence type="predicted"/>
<feature type="compositionally biased region" description="Basic and acidic residues" evidence="6">
    <location>
        <begin position="12"/>
        <end position="32"/>
    </location>
</feature>
<name>A0A2J6TRR8_9HELO</name>
<reference evidence="7 8" key="1">
    <citation type="submission" date="2016-04" db="EMBL/GenBank/DDBJ databases">
        <title>A degradative enzymes factory behind the ericoid mycorrhizal symbiosis.</title>
        <authorList>
            <consortium name="DOE Joint Genome Institute"/>
            <person name="Martino E."/>
            <person name="Morin E."/>
            <person name="Grelet G."/>
            <person name="Kuo A."/>
            <person name="Kohler A."/>
            <person name="Daghino S."/>
            <person name="Barry K."/>
            <person name="Choi C."/>
            <person name="Cichocki N."/>
            <person name="Clum A."/>
            <person name="Copeland A."/>
            <person name="Hainaut M."/>
            <person name="Haridas S."/>
            <person name="Labutti K."/>
            <person name="Lindquist E."/>
            <person name="Lipzen A."/>
            <person name="Khouja H.-R."/>
            <person name="Murat C."/>
            <person name="Ohm R."/>
            <person name="Olson A."/>
            <person name="Spatafora J."/>
            <person name="Veneault-Fourrey C."/>
            <person name="Henrissat B."/>
            <person name="Grigoriev I."/>
            <person name="Martin F."/>
            <person name="Perotto S."/>
        </authorList>
    </citation>
    <scope>NUCLEOTIDE SEQUENCE [LARGE SCALE GENOMIC DNA]</scope>
    <source>
        <strain evidence="7 8">E</strain>
    </source>
</reference>
<feature type="region of interest" description="Disordered" evidence="6">
    <location>
        <begin position="1"/>
        <end position="42"/>
    </location>
</feature>
<evidence type="ECO:0008006" key="9">
    <source>
        <dbReference type="Google" id="ProtNLM"/>
    </source>
</evidence>
<dbReference type="Proteomes" id="UP000235371">
    <property type="component" value="Unassembled WGS sequence"/>
</dbReference>
<evidence type="ECO:0000313" key="7">
    <source>
        <dbReference type="EMBL" id="PMD65715.1"/>
    </source>
</evidence>
<dbReference type="GO" id="GO:0071986">
    <property type="term" value="C:Ragulator complex"/>
    <property type="evidence" value="ECO:0007669"/>
    <property type="project" value="InterPro"/>
</dbReference>
<keyword evidence="8" id="KW-1185">Reference proteome</keyword>
<dbReference type="GeneID" id="36587427"/>
<keyword evidence="2" id="KW-0519">Myristate</keyword>
<accession>A0A2J6TRR8</accession>
<sequence length="167" mass="18067">MGACSSCLGRGQSRDLSDEDEQSRLLFDDPHGNHYGSFGDQNVGIVQADPQEVQRETEALQKVVMQTSNHLVDIFAMVPQAAPPPSSTVFPAQDARLLHYQDVLAKMSTNEAPTGPNQFPAKNTQDASDGWLSEDDEVEEMKTFTPVKSEGIGPLLGGFADGDLAME</sequence>
<evidence type="ECO:0000256" key="2">
    <source>
        <dbReference type="ARBA" id="ARBA00022707"/>
    </source>
</evidence>
<protein>
    <recommendedName>
        <fullName evidence="9">Late endosomal/lysosomal adaptor and MAPK and MTOR activator domain-containing protein</fullName>
    </recommendedName>
</protein>
<dbReference type="GO" id="GO:0043410">
    <property type="term" value="P:positive regulation of MAPK cascade"/>
    <property type="evidence" value="ECO:0007669"/>
    <property type="project" value="InterPro"/>
</dbReference>
<dbReference type="GO" id="GO:0045121">
    <property type="term" value="C:membrane raft"/>
    <property type="evidence" value="ECO:0007669"/>
    <property type="project" value="InterPro"/>
</dbReference>
<dbReference type="OrthoDB" id="5299893at2759"/>
<evidence type="ECO:0000256" key="6">
    <source>
        <dbReference type="SAM" id="MobiDB-lite"/>
    </source>
</evidence>
<evidence type="ECO:0000313" key="8">
    <source>
        <dbReference type="Proteomes" id="UP000235371"/>
    </source>
</evidence>
<dbReference type="RefSeq" id="XP_024742619.1">
    <property type="nucleotide sequence ID" value="XM_024879350.1"/>
</dbReference>